<sequence length="282" mass="32249">MRTNRILAALLAVAMAGAMSSELGDDGVVFDSTLSAIEIFQKEHPDIAAAHDEMQRLMLEEFDAAEKAMRDMEARFHPVQRAQAPNQPKCDENDECVAPPTKPTVAYHDPAPRQHQRQEQPPQRFHEPHRDHRQRRQVYRQAPSRDEDEDIYDEYEAPPRRARGQRRRVVYEDDEDDYDVPPRRARSRYPSQAEMDERIKQQVRAQLMEAREAHAHVQWDDNDAGSVSTKPSMCLMYPLQGVCDWNILAGLLWTALVVVVVAAVSRQSPPRATPAPKKAKAN</sequence>
<keyword evidence="5" id="KW-1185">Reference proteome</keyword>
<feature type="compositionally biased region" description="Basic and acidic residues" evidence="1">
    <location>
        <begin position="110"/>
        <end position="130"/>
    </location>
</feature>
<dbReference type="RefSeq" id="XP_012204456.1">
    <property type="nucleotide sequence ID" value="XM_012349066.1"/>
</dbReference>
<dbReference type="GeneID" id="24131794"/>
<evidence type="ECO:0000256" key="3">
    <source>
        <dbReference type="SAM" id="SignalP"/>
    </source>
</evidence>
<feature type="signal peptide" evidence="3">
    <location>
        <begin position="1"/>
        <end position="20"/>
    </location>
</feature>
<name>A0A067CDB8_SAPPC</name>
<feature type="region of interest" description="Disordered" evidence="1">
    <location>
        <begin position="80"/>
        <end position="195"/>
    </location>
</feature>
<evidence type="ECO:0000256" key="1">
    <source>
        <dbReference type="SAM" id="MobiDB-lite"/>
    </source>
</evidence>
<gene>
    <name evidence="4" type="ORF">SPRG_09640</name>
</gene>
<keyword evidence="2" id="KW-1133">Transmembrane helix</keyword>
<dbReference type="KEGG" id="spar:SPRG_09640"/>
<evidence type="ECO:0000313" key="5">
    <source>
        <dbReference type="Proteomes" id="UP000030745"/>
    </source>
</evidence>
<reference evidence="4 5" key="1">
    <citation type="journal article" date="2013" name="PLoS Genet.">
        <title>Distinctive expansion of potential virulence genes in the genome of the oomycete fish pathogen Saprolegnia parasitica.</title>
        <authorList>
            <person name="Jiang R.H."/>
            <person name="de Bruijn I."/>
            <person name="Haas B.J."/>
            <person name="Belmonte R."/>
            <person name="Lobach L."/>
            <person name="Christie J."/>
            <person name="van den Ackerveken G."/>
            <person name="Bottin A."/>
            <person name="Bulone V."/>
            <person name="Diaz-Moreno S.M."/>
            <person name="Dumas B."/>
            <person name="Fan L."/>
            <person name="Gaulin E."/>
            <person name="Govers F."/>
            <person name="Grenville-Briggs L.J."/>
            <person name="Horner N.R."/>
            <person name="Levin J.Z."/>
            <person name="Mammella M."/>
            <person name="Meijer H.J."/>
            <person name="Morris P."/>
            <person name="Nusbaum C."/>
            <person name="Oome S."/>
            <person name="Phillips A.J."/>
            <person name="van Rooyen D."/>
            <person name="Rzeszutek E."/>
            <person name="Saraiva M."/>
            <person name="Secombes C.J."/>
            <person name="Seidl M.F."/>
            <person name="Snel B."/>
            <person name="Stassen J.H."/>
            <person name="Sykes S."/>
            <person name="Tripathy S."/>
            <person name="van den Berg H."/>
            <person name="Vega-Arreguin J.C."/>
            <person name="Wawra S."/>
            <person name="Young S.K."/>
            <person name="Zeng Q."/>
            <person name="Dieguez-Uribeondo J."/>
            <person name="Russ C."/>
            <person name="Tyler B.M."/>
            <person name="van West P."/>
        </authorList>
    </citation>
    <scope>NUCLEOTIDE SEQUENCE [LARGE SCALE GENOMIC DNA]</scope>
    <source>
        <strain evidence="4 5">CBS 223.65</strain>
    </source>
</reference>
<feature type="compositionally biased region" description="Acidic residues" evidence="1">
    <location>
        <begin position="146"/>
        <end position="156"/>
    </location>
</feature>
<organism evidence="4 5">
    <name type="scientific">Saprolegnia parasitica (strain CBS 223.65)</name>
    <dbReference type="NCBI Taxonomy" id="695850"/>
    <lineage>
        <taxon>Eukaryota</taxon>
        <taxon>Sar</taxon>
        <taxon>Stramenopiles</taxon>
        <taxon>Oomycota</taxon>
        <taxon>Saprolegniomycetes</taxon>
        <taxon>Saprolegniales</taxon>
        <taxon>Saprolegniaceae</taxon>
        <taxon>Saprolegnia</taxon>
    </lineage>
</organism>
<feature type="chain" id="PRO_5001634352" evidence="3">
    <location>
        <begin position="21"/>
        <end position="282"/>
    </location>
</feature>
<dbReference type="VEuPathDB" id="FungiDB:SPRG_09640"/>
<keyword evidence="2" id="KW-0812">Transmembrane</keyword>
<feature type="transmembrane region" description="Helical" evidence="2">
    <location>
        <begin position="245"/>
        <end position="264"/>
    </location>
</feature>
<keyword evidence="2" id="KW-0472">Membrane</keyword>
<proteinExistence type="predicted"/>
<dbReference type="AlphaFoldDB" id="A0A067CDB8"/>
<keyword evidence="3" id="KW-0732">Signal</keyword>
<dbReference type="Proteomes" id="UP000030745">
    <property type="component" value="Unassembled WGS sequence"/>
</dbReference>
<dbReference type="OrthoDB" id="75859at2759"/>
<protein>
    <submittedName>
        <fullName evidence="4">Uncharacterized protein</fullName>
    </submittedName>
</protein>
<dbReference type="EMBL" id="KK583238">
    <property type="protein sequence ID" value="KDO24807.1"/>
    <property type="molecule type" value="Genomic_DNA"/>
</dbReference>
<accession>A0A067CDB8</accession>
<evidence type="ECO:0000313" key="4">
    <source>
        <dbReference type="EMBL" id="KDO24807.1"/>
    </source>
</evidence>
<evidence type="ECO:0000256" key="2">
    <source>
        <dbReference type="SAM" id="Phobius"/>
    </source>
</evidence>